<keyword evidence="1" id="KW-0812">Transmembrane</keyword>
<feature type="transmembrane region" description="Helical" evidence="1">
    <location>
        <begin position="118"/>
        <end position="138"/>
    </location>
</feature>
<organism evidence="2 3">
    <name type="scientific">Mycolicibacterium insubricum</name>
    <dbReference type="NCBI Taxonomy" id="444597"/>
    <lineage>
        <taxon>Bacteria</taxon>
        <taxon>Bacillati</taxon>
        <taxon>Actinomycetota</taxon>
        <taxon>Actinomycetes</taxon>
        <taxon>Mycobacteriales</taxon>
        <taxon>Mycobacteriaceae</taxon>
        <taxon>Mycolicibacterium</taxon>
    </lineage>
</organism>
<gene>
    <name evidence="2" type="ORF">BST26_14500</name>
</gene>
<sequence length="252" mass="27445">MTREQAYANLNAQKAKQQVPKGIAYMAGIFGLIPILYISLEGPHPIAISAVVILYGLVTACLWWTWSLARQAGYRINRRFAAVGWLPVIVVAAGVALLLLWALTSVVQALAPDAGRRAGVGIVASAVWGGIAVCVFYFHRITLFYGNAVGLTFRRNKHFMQKWQDVAQVVIARSTDTVEIAVAPAPGAVVEAMPTRTGEVLTGYPVRVRVPAERFDLDRLKWVLNQSGQSNIALVEQTPAGQAVLGHSNRWT</sequence>
<keyword evidence="1" id="KW-0472">Membrane</keyword>
<accession>A0A1X0D862</accession>
<dbReference type="EMBL" id="MVHS01000036">
    <property type="protein sequence ID" value="ORA68547.1"/>
    <property type="molecule type" value="Genomic_DNA"/>
</dbReference>
<dbReference type="Proteomes" id="UP000192801">
    <property type="component" value="Unassembled WGS sequence"/>
</dbReference>
<name>A0A1X0D862_9MYCO</name>
<dbReference type="STRING" id="444597.BST26_14500"/>
<evidence type="ECO:0000313" key="2">
    <source>
        <dbReference type="EMBL" id="ORA68547.1"/>
    </source>
</evidence>
<feature type="transmembrane region" description="Helical" evidence="1">
    <location>
        <begin position="80"/>
        <end position="103"/>
    </location>
</feature>
<dbReference type="AlphaFoldDB" id="A0A1X0D862"/>
<proteinExistence type="predicted"/>
<feature type="transmembrane region" description="Helical" evidence="1">
    <location>
        <begin position="23"/>
        <end position="40"/>
    </location>
</feature>
<evidence type="ECO:0000256" key="1">
    <source>
        <dbReference type="SAM" id="Phobius"/>
    </source>
</evidence>
<feature type="transmembrane region" description="Helical" evidence="1">
    <location>
        <begin position="46"/>
        <end position="68"/>
    </location>
</feature>
<protein>
    <submittedName>
        <fullName evidence="2">Uncharacterized protein</fullName>
    </submittedName>
</protein>
<keyword evidence="3" id="KW-1185">Reference proteome</keyword>
<reference evidence="2 3" key="1">
    <citation type="submission" date="2016-12" db="EMBL/GenBank/DDBJ databases">
        <title>The new phylogeny of genus Mycobacterium.</title>
        <authorList>
            <person name="Tortoli E."/>
            <person name="Trovato A."/>
            <person name="Cirillo D.M."/>
        </authorList>
    </citation>
    <scope>NUCLEOTIDE SEQUENCE [LARGE SCALE GENOMIC DNA]</scope>
    <source>
        <strain evidence="2 3">DSM 45130</strain>
    </source>
</reference>
<comment type="caution">
    <text evidence="2">The sequence shown here is derived from an EMBL/GenBank/DDBJ whole genome shotgun (WGS) entry which is preliminary data.</text>
</comment>
<evidence type="ECO:0000313" key="3">
    <source>
        <dbReference type="Proteomes" id="UP000192801"/>
    </source>
</evidence>
<keyword evidence="1" id="KW-1133">Transmembrane helix</keyword>